<dbReference type="OrthoDB" id="10255964at2759"/>
<evidence type="ECO:0000259" key="4">
    <source>
        <dbReference type="PROSITE" id="PS50002"/>
    </source>
</evidence>
<gene>
    <name evidence="5" type="ORF">RFI_00487</name>
</gene>
<sequence length="470" mass="53611">MALFQVIAEYTYNAEDDGQISFQVGDIIDVYEEDESGWWVGIRNGERGYFPNTYVKRYEKTSIPKTFRMPPVPPQVQIALRAHPPIPERKKEESNPANKHIEFTEQEQSADPNAEIYYSVDVLNLKFNPNAKTRFEFLTRHSQILFLLKKIKGIVANYMALCTALVSLFLGLSALTWGHRTASPALHANKTLSTICGIYCLALGLFLFNFIFLINTKNELISFYGKVHFSFAYGHKRSKGGLPLRGLFYLIIGVIPYFTLVTALSGGMWTVTAIFDLLAWSKSTQSTKTKNKEEYEPEENKKESSQSTKSKITKYLLCMGWLAWMYGWCKQLRQQSKVRKYTFLAAYLLFNIIYVGERCAYYQSVVSSGNTAGAKYSSMLQSKNSATVNSLTANQKVLAQLYDKNGGRLYGSWFTVAKMFGNLCDINCAFIVLPVCRLNFQQNFLRGAFLQLRKTSQIQGVHHIKRKKKR</sequence>
<feature type="domain" description="SH3" evidence="4">
    <location>
        <begin position="1"/>
        <end position="60"/>
    </location>
</feature>
<dbReference type="InterPro" id="IPR001452">
    <property type="entry name" value="SH3_domain"/>
</dbReference>
<dbReference type="AlphaFoldDB" id="X6PEP5"/>
<accession>X6PEP5</accession>
<evidence type="ECO:0000256" key="2">
    <source>
        <dbReference type="PROSITE-ProRule" id="PRU00192"/>
    </source>
</evidence>
<keyword evidence="3" id="KW-0472">Membrane</keyword>
<reference evidence="5 6" key="1">
    <citation type="journal article" date="2013" name="Curr. Biol.">
        <title>The Genome of the Foraminiferan Reticulomyxa filosa.</title>
        <authorList>
            <person name="Glockner G."/>
            <person name="Hulsmann N."/>
            <person name="Schleicher M."/>
            <person name="Noegel A.A."/>
            <person name="Eichinger L."/>
            <person name="Gallinger C."/>
            <person name="Pawlowski J."/>
            <person name="Sierra R."/>
            <person name="Euteneuer U."/>
            <person name="Pillet L."/>
            <person name="Moustafa A."/>
            <person name="Platzer M."/>
            <person name="Groth M."/>
            <person name="Szafranski K."/>
            <person name="Schliwa M."/>
        </authorList>
    </citation>
    <scope>NUCLEOTIDE SEQUENCE [LARGE SCALE GENOMIC DNA]</scope>
</reference>
<evidence type="ECO:0000256" key="1">
    <source>
        <dbReference type="ARBA" id="ARBA00022443"/>
    </source>
</evidence>
<keyword evidence="1 2" id="KW-0728">SH3 domain</keyword>
<name>X6PEP5_RETFI</name>
<dbReference type="CDD" id="cd00174">
    <property type="entry name" value="SH3"/>
    <property type="match status" value="1"/>
</dbReference>
<feature type="transmembrane region" description="Helical" evidence="3">
    <location>
        <begin position="246"/>
        <end position="271"/>
    </location>
</feature>
<organism evidence="5 6">
    <name type="scientific">Reticulomyxa filosa</name>
    <dbReference type="NCBI Taxonomy" id="46433"/>
    <lineage>
        <taxon>Eukaryota</taxon>
        <taxon>Sar</taxon>
        <taxon>Rhizaria</taxon>
        <taxon>Retaria</taxon>
        <taxon>Foraminifera</taxon>
        <taxon>Monothalamids</taxon>
        <taxon>Reticulomyxidae</taxon>
        <taxon>Reticulomyxa</taxon>
    </lineage>
</organism>
<dbReference type="Gene3D" id="2.30.30.40">
    <property type="entry name" value="SH3 Domains"/>
    <property type="match status" value="1"/>
</dbReference>
<feature type="transmembrane region" description="Helical" evidence="3">
    <location>
        <begin position="191"/>
        <end position="214"/>
    </location>
</feature>
<keyword evidence="6" id="KW-1185">Reference proteome</keyword>
<protein>
    <submittedName>
        <fullName evidence="5">Myosin IB heavy chain</fullName>
    </submittedName>
</protein>
<keyword evidence="3" id="KW-0812">Transmembrane</keyword>
<proteinExistence type="predicted"/>
<evidence type="ECO:0000313" key="6">
    <source>
        <dbReference type="Proteomes" id="UP000023152"/>
    </source>
</evidence>
<feature type="transmembrane region" description="Helical" evidence="3">
    <location>
        <begin position="155"/>
        <end position="179"/>
    </location>
</feature>
<dbReference type="EMBL" id="ASPP01000523">
    <property type="protein sequence ID" value="ETO36578.1"/>
    <property type="molecule type" value="Genomic_DNA"/>
</dbReference>
<evidence type="ECO:0000313" key="5">
    <source>
        <dbReference type="EMBL" id="ETO36578.1"/>
    </source>
</evidence>
<dbReference type="PRINTS" id="PR00452">
    <property type="entry name" value="SH3DOMAIN"/>
</dbReference>
<dbReference type="Proteomes" id="UP000023152">
    <property type="component" value="Unassembled WGS sequence"/>
</dbReference>
<dbReference type="PROSITE" id="PS50002">
    <property type="entry name" value="SH3"/>
    <property type="match status" value="1"/>
</dbReference>
<dbReference type="SUPFAM" id="SSF50044">
    <property type="entry name" value="SH3-domain"/>
    <property type="match status" value="1"/>
</dbReference>
<dbReference type="Pfam" id="PF14604">
    <property type="entry name" value="SH3_9"/>
    <property type="match status" value="1"/>
</dbReference>
<dbReference type="SMART" id="SM00326">
    <property type="entry name" value="SH3"/>
    <property type="match status" value="1"/>
</dbReference>
<dbReference type="InterPro" id="IPR036028">
    <property type="entry name" value="SH3-like_dom_sf"/>
</dbReference>
<dbReference type="PANTHER" id="PTHR46026:SF1">
    <property type="entry name" value="RHO-TYPE GUANINE NUCLEOTIDE EXCHANGE FACTOR, ISOFORM F"/>
    <property type="match status" value="1"/>
</dbReference>
<comment type="caution">
    <text evidence="5">The sequence shown here is derived from an EMBL/GenBank/DDBJ whole genome shotgun (WGS) entry which is preliminary data.</text>
</comment>
<dbReference type="PANTHER" id="PTHR46026">
    <property type="entry name" value="RHO-TYPE GUANINE NUCLEOTIDE EXCHANGE FACTOR, ISOFORM F"/>
    <property type="match status" value="1"/>
</dbReference>
<evidence type="ECO:0000256" key="3">
    <source>
        <dbReference type="SAM" id="Phobius"/>
    </source>
</evidence>
<keyword evidence="3" id="KW-1133">Transmembrane helix</keyword>